<name>A0A1G7FTE2_9BACT</name>
<dbReference type="Proteomes" id="UP000182427">
    <property type="component" value="Chromosome I"/>
</dbReference>
<dbReference type="OrthoDB" id="765463at2"/>
<dbReference type="InterPro" id="IPR045385">
    <property type="entry name" value="DUF6526"/>
</dbReference>
<accession>A0A1G7FTE2</accession>
<feature type="transmembrane region" description="Helical" evidence="1">
    <location>
        <begin position="17"/>
        <end position="37"/>
    </location>
</feature>
<keyword evidence="3" id="KW-1185">Reference proteome</keyword>
<evidence type="ECO:0000256" key="1">
    <source>
        <dbReference type="SAM" id="Phobius"/>
    </source>
</evidence>
<reference evidence="2 3" key="1">
    <citation type="submission" date="2016-10" db="EMBL/GenBank/DDBJ databases">
        <authorList>
            <person name="de Groot N.N."/>
        </authorList>
    </citation>
    <scope>NUCLEOTIDE SEQUENCE [LARGE SCALE GENOMIC DNA]</scope>
    <source>
        <strain evidence="2 3">GAS232</strain>
    </source>
</reference>
<dbReference type="AlphaFoldDB" id="A0A1G7FTE2"/>
<keyword evidence="1" id="KW-1133">Transmembrane helix</keyword>
<evidence type="ECO:0000313" key="3">
    <source>
        <dbReference type="Proteomes" id="UP000182427"/>
    </source>
</evidence>
<evidence type="ECO:0000313" key="2">
    <source>
        <dbReference type="EMBL" id="SDE79187.1"/>
    </source>
</evidence>
<keyword evidence="1" id="KW-0812">Transmembrane</keyword>
<dbReference type="EMBL" id="LT629690">
    <property type="protein sequence ID" value="SDE79187.1"/>
    <property type="molecule type" value="Genomic_DNA"/>
</dbReference>
<protein>
    <submittedName>
        <fullName evidence="2">Uncharacterized protein</fullName>
    </submittedName>
</protein>
<gene>
    <name evidence="2" type="ORF">SAMN05444167_0445</name>
</gene>
<sequence length="138" mass="15804">MSAPQNYQNHGRVDPKFHFFTIPLALFCFIASIFHVWKQPTPPNILLVPVTFVLFMTAGIARMYALQVQDRLIRLEESLRMERLGVSSAGLTIRQFVALRFASDAELPALTERARAEKLSGKQIKQAIVNWRADYERV</sequence>
<feature type="transmembrane region" description="Helical" evidence="1">
    <location>
        <begin position="43"/>
        <end position="65"/>
    </location>
</feature>
<proteinExistence type="predicted"/>
<keyword evidence="1" id="KW-0472">Membrane</keyword>
<dbReference type="RefSeq" id="WP_083343709.1">
    <property type="nucleotide sequence ID" value="NZ_LT629690.1"/>
</dbReference>
<organism evidence="2 3">
    <name type="scientific">Terriglobus roseus</name>
    <dbReference type="NCBI Taxonomy" id="392734"/>
    <lineage>
        <taxon>Bacteria</taxon>
        <taxon>Pseudomonadati</taxon>
        <taxon>Acidobacteriota</taxon>
        <taxon>Terriglobia</taxon>
        <taxon>Terriglobales</taxon>
        <taxon>Acidobacteriaceae</taxon>
        <taxon>Terriglobus</taxon>
    </lineage>
</organism>
<dbReference type="Pfam" id="PF20136">
    <property type="entry name" value="DUF6526"/>
    <property type="match status" value="1"/>
</dbReference>